<comment type="caution">
    <text evidence="1">The sequence shown here is derived from an EMBL/GenBank/DDBJ whole genome shotgun (WGS) entry which is preliminary data.</text>
</comment>
<dbReference type="EMBL" id="BPLR01004257">
    <property type="protein sequence ID" value="GIX93505.1"/>
    <property type="molecule type" value="Genomic_DNA"/>
</dbReference>
<keyword evidence="2" id="KW-1185">Reference proteome</keyword>
<evidence type="ECO:0000313" key="1">
    <source>
        <dbReference type="EMBL" id="GIX93505.1"/>
    </source>
</evidence>
<organism evidence="1 2">
    <name type="scientific">Caerostris extrusa</name>
    <name type="common">Bark spider</name>
    <name type="synonym">Caerostris bankana</name>
    <dbReference type="NCBI Taxonomy" id="172846"/>
    <lineage>
        <taxon>Eukaryota</taxon>
        <taxon>Metazoa</taxon>
        <taxon>Ecdysozoa</taxon>
        <taxon>Arthropoda</taxon>
        <taxon>Chelicerata</taxon>
        <taxon>Arachnida</taxon>
        <taxon>Araneae</taxon>
        <taxon>Araneomorphae</taxon>
        <taxon>Entelegynae</taxon>
        <taxon>Araneoidea</taxon>
        <taxon>Araneidae</taxon>
        <taxon>Caerostris</taxon>
    </lineage>
</organism>
<dbReference type="Proteomes" id="UP001054945">
    <property type="component" value="Unassembled WGS sequence"/>
</dbReference>
<accession>A0AAV4P8I0</accession>
<proteinExistence type="predicted"/>
<dbReference type="AlphaFoldDB" id="A0AAV4P8I0"/>
<protein>
    <submittedName>
        <fullName evidence="1">Uncharacterized protein</fullName>
    </submittedName>
</protein>
<evidence type="ECO:0000313" key="2">
    <source>
        <dbReference type="Proteomes" id="UP001054945"/>
    </source>
</evidence>
<gene>
    <name evidence="1" type="ORF">CEXT_25851</name>
</gene>
<name>A0AAV4P8I0_CAEEX</name>
<sequence>MHTKAHTSAVSFPIFSPFMQLFEANAIPSGAGSVCLDIFCGHQRYFRTFSAAKVKPAYRIPNKAIPLCWRFPHKAFPNFTTSYRHALMLLVWGHSCLTEAKSDFVFS</sequence>
<reference evidence="1 2" key="1">
    <citation type="submission" date="2021-06" db="EMBL/GenBank/DDBJ databases">
        <title>Caerostris extrusa draft genome.</title>
        <authorList>
            <person name="Kono N."/>
            <person name="Arakawa K."/>
        </authorList>
    </citation>
    <scope>NUCLEOTIDE SEQUENCE [LARGE SCALE GENOMIC DNA]</scope>
</reference>